<dbReference type="InterPro" id="IPR022655">
    <property type="entry name" value="DUF1553"/>
</dbReference>
<dbReference type="KEGG" id="llh:I41_26690"/>
<dbReference type="PANTHER" id="PTHR35889:SF3">
    <property type="entry name" value="F-BOX DOMAIN-CONTAINING PROTEIN"/>
    <property type="match status" value="1"/>
</dbReference>
<sequence length="835" mass="91236" precursor="true">MIRRRLLLLLSAVVVCMGAMNAAPASAADENRYAVLPPASTLDGAHARQQLLVESMAVDRMTGDRTADAQFGTSDPAVARVDDAGLIIPVGNGDATITATIDGLAVTATVSVRGIQDAAPYNFRNDVQPVLAKLGCNSGACHGALAGKGGFKLSLRGYDALADFHSITRDARGRRVELADPGRSLLLLKPTMAVPHKGGLKFDEQSPAYEILSQWIAEGATAPGDQDAMIESLEAFPAEAMLRPGDEQRIVVRAKYDNGAVRDVTPWAKFASTNEGVATVDDDGRLKVIGHGAGALTVWYASKIVNVSVISPYDAKAPRETFSDAPRNNVIDELVLKQLQLLNLPPAGAVDDATFLRRVSLDTIGKLPTADETRAFLADASPDKRAKLVDSLLDREEFVDYWAYQWSDLLLVNGNRLRPDAVKAFYRWIRERVSENTPWDEFARQIVLARGGSVENGATNFYALHQDPETMTENISQAFLGLSIGCAKCHNHPLEKWTNDQYYGMSNLLARVRAKGWGGDARNGDGLRTVFVASRGDLIQPSTGVPQPPAPLDGEPLESDSGDARREYLADWLTAADNPYFARAIANRVWANFFNVGLVEPIDDLRLSNPASNEELLAALADYLVEHDYDLKALMRLILQSAAYARSSTPASEGAGDARNFSHYFPQRLMAEVALDAISQVADEPSLFTEIEFSGADFVKTDFYPEGTRAIELYDSAVVSRFLRTFGRHQRTVTCQCERSNEPSLVQALHLSNGETILKKLAAEDGKLASLVSSGTPNYRIVEELYLSALSRYPSDAELAQLLPVLNEAPADQRRIVLEDMFWAVLTSREFMFNH</sequence>
<keyword evidence="3" id="KW-0349">Heme</keyword>
<accession>A0A517TYL5</accession>
<feature type="chain" id="PRO_5021754862" evidence="5">
    <location>
        <begin position="28"/>
        <end position="835"/>
    </location>
</feature>
<keyword evidence="5" id="KW-0732">Signal</keyword>
<evidence type="ECO:0000256" key="4">
    <source>
        <dbReference type="SAM" id="MobiDB-lite"/>
    </source>
</evidence>
<evidence type="ECO:0000256" key="5">
    <source>
        <dbReference type="SAM" id="SignalP"/>
    </source>
</evidence>
<dbReference type="InterPro" id="IPR009056">
    <property type="entry name" value="Cyt_c-like_dom"/>
</dbReference>
<organism evidence="7 8">
    <name type="scientific">Lacipirellula limnantheis</name>
    <dbReference type="NCBI Taxonomy" id="2528024"/>
    <lineage>
        <taxon>Bacteria</taxon>
        <taxon>Pseudomonadati</taxon>
        <taxon>Planctomycetota</taxon>
        <taxon>Planctomycetia</taxon>
        <taxon>Pirellulales</taxon>
        <taxon>Lacipirellulaceae</taxon>
        <taxon>Lacipirellula</taxon>
    </lineage>
</organism>
<evidence type="ECO:0000256" key="1">
    <source>
        <dbReference type="ARBA" id="ARBA00022723"/>
    </source>
</evidence>
<feature type="domain" description="Cytochrome c" evidence="6">
    <location>
        <begin position="452"/>
        <end position="628"/>
    </location>
</feature>
<dbReference type="GO" id="GO:0009055">
    <property type="term" value="F:electron transfer activity"/>
    <property type="evidence" value="ECO:0007669"/>
    <property type="project" value="InterPro"/>
</dbReference>
<keyword evidence="1 3" id="KW-0479">Metal-binding</keyword>
<dbReference type="SUPFAM" id="SSF49373">
    <property type="entry name" value="Invasin/intimin cell-adhesion fragments"/>
    <property type="match status" value="1"/>
</dbReference>
<dbReference type="Pfam" id="PF07587">
    <property type="entry name" value="PSD1"/>
    <property type="match status" value="1"/>
</dbReference>
<reference evidence="7 8" key="1">
    <citation type="submission" date="2019-02" db="EMBL/GenBank/DDBJ databases">
        <title>Deep-cultivation of Planctomycetes and their phenomic and genomic characterization uncovers novel biology.</title>
        <authorList>
            <person name="Wiegand S."/>
            <person name="Jogler M."/>
            <person name="Boedeker C."/>
            <person name="Pinto D."/>
            <person name="Vollmers J."/>
            <person name="Rivas-Marin E."/>
            <person name="Kohn T."/>
            <person name="Peeters S.H."/>
            <person name="Heuer A."/>
            <person name="Rast P."/>
            <person name="Oberbeckmann S."/>
            <person name="Bunk B."/>
            <person name="Jeske O."/>
            <person name="Meyerdierks A."/>
            <person name="Storesund J.E."/>
            <person name="Kallscheuer N."/>
            <person name="Luecker S."/>
            <person name="Lage O.M."/>
            <person name="Pohl T."/>
            <person name="Merkel B.J."/>
            <person name="Hornburger P."/>
            <person name="Mueller R.-W."/>
            <person name="Bruemmer F."/>
            <person name="Labrenz M."/>
            <person name="Spormann A.M."/>
            <person name="Op den Camp H."/>
            <person name="Overmann J."/>
            <person name="Amann R."/>
            <person name="Jetten M.S.M."/>
            <person name="Mascher T."/>
            <person name="Medema M.H."/>
            <person name="Devos D.P."/>
            <person name="Kaster A.-K."/>
            <person name="Ovreas L."/>
            <person name="Rohde M."/>
            <person name="Galperin M.Y."/>
            <person name="Jogler C."/>
        </authorList>
    </citation>
    <scope>NUCLEOTIDE SEQUENCE [LARGE SCALE GENOMIC DNA]</scope>
    <source>
        <strain evidence="7 8">I41</strain>
    </source>
</reference>
<proteinExistence type="predicted"/>
<dbReference type="Pfam" id="PF07583">
    <property type="entry name" value="PSCyt2"/>
    <property type="match status" value="1"/>
</dbReference>
<evidence type="ECO:0000256" key="3">
    <source>
        <dbReference type="PROSITE-ProRule" id="PRU00433"/>
    </source>
</evidence>
<dbReference type="InterPro" id="IPR011444">
    <property type="entry name" value="DUF1549"/>
</dbReference>
<dbReference type="EMBL" id="CP036339">
    <property type="protein sequence ID" value="QDT73480.1"/>
    <property type="molecule type" value="Genomic_DNA"/>
</dbReference>
<dbReference type="InterPro" id="IPR008964">
    <property type="entry name" value="Invasin/intimin_cell_adhesion"/>
</dbReference>
<feature type="signal peptide" evidence="5">
    <location>
        <begin position="1"/>
        <end position="27"/>
    </location>
</feature>
<keyword evidence="8" id="KW-1185">Reference proteome</keyword>
<evidence type="ECO:0000313" key="7">
    <source>
        <dbReference type="EMBL" id="QDT73480.1"/>
    </source>
</evidence>
<dbReference type="GO" id="GO:0046872">
    <property type="term" value="F:metal ion binding"/>
    <property type="evidence" value="ECO:0007669"/>
    <property type="project" value="UniProtKB-KW"/>
</dbReference>
<evidence type="ECO:0000259" key="6">
    <source>
        <dbReference type="PROSITE" id="PS51007"/>
    </source>
</evidence>
<dbReference type="GO" id="GO:0020037">
    <property type="term" value="F:heme binding"/>
    <property type="evidence" value="ECO:0007669"/>
    <property type="project" value="InterPro"/>
</dbReference>
<dbReference type="RefSeq" id="WP_246133863.1">
    <property type="nucleotide sequence ID" value="NZ_CP036339.1"/>
</dbReference>
<dbReference type="Gene3D" id="2.60.40.1080">
    <property type="match status" value="2"/>
</dbReference>
<dbReference type="PANTHER" id="PTHR35889">
    <property type="entry name" value="CYCLOINULO-OLIGOSACCHARIDE FRUCTANOTRANSFERASE-RELATED"/>
    <property type="match status" value="1"/>
</dbReference>
<dbReference type="AlphaFoldDB" id="A0A517TYL5"/>
<dbReference type="PROSITE" id="PS51007">
    <property type="entry name" value="CYTC"/>
    <property type="match status" value="1"/>
</dbReference>
<feature type="region of interest" description="Disordered" evidence="4">
    <location>
        <begin position="539"/>
        <end position="560"/>
    </location>
</feature>
<keyword evidence="2 3" id="KW-0408">Iron</keyword>
<gene>
    <name evidence="7" type="ORF">I41_26690</name>
</gene>
<evidence type="ECO:0000256" key="2">
    <source>
        <dbReference type="ARBA" id="ARBA00023004"/>
    </source>
</evidence>
<evidence type="ECO:0000313" key="8">
    <source>
        <dbReference type="Proteomes" id="UP000317909"/>
    </source>
</evidence>
<protein>
    <submittedName>
        <fullName evidence="7">Bacterial Ig-like domain (Group 2)</fullName>
    </submittedName>
</protein>
<dbReference type="Proteomes" id="UP000317909">
    <property type="component" value="Chromosome"/>
</dbReference>
<name>A0A517TYL5_9BACT</name>